<gene>
    <name evidence="1" type="ORF">G8N70_003156</name>
</gene>
<dbReference type="AlphaFoldDB" id="A0A744CD36"/>
<dbReference type="EMBL" id="DAAUQJ010000006">
    <property type="protein sequence ID" value="HAF2412818.1"/>
    <property type="molecule type" value="Genomic_DNA"/>
</dbReference>
<organism evidence="1">
    <name type="scientific">Salmonella enterica</name>
    <name type="common">Salmonella choleraesuis</name>
    <dbReference type="NCBI Taxonomy" id="28901"/>
    <lineage>
        <taxon>Bacteria</taxon>
        <taxon>Pseudomonadati</taxon>
        <taxon>Pseudomonadota</taxon>
        <taxon>Gammaproteobacteria</taxon>
        <taxon>Enterobacterales</taxon>
        <taxon>Enterobacteriaceae</taxon>
        <taxon>Salmonella</taxon>
    </lineage>
</organism>
<proteinExistence type="predicted"/>
<comment type="caution">
    <text evidence="1">The sequence shown here is derived from an EMBL/GenBank/DDBJ whole genome shotgun (WGS) entry which is preliminary data.</text>
</comment>
<protein>
    <submittedName>
        <fullName evidence="1">Uncharacterized protein</fullName>
    </submittedName>
</protein>
<evidence type="ECO:0000313" key="1">
    <source>
        <dbReference type="EMBL" id="HAF2412818.1"/>
    </source>
</evidence>
<reference evidence="1" key="2">
    <citation type="submission" date="2020-02" db="EMBL/GenBank/DDBJ databases">
        <authorList>
            <consortium name="NCBI Pathogen Detection Project"/>
        </authorList>
    </citation>
    <scope>NUCLEOTIDE SEQUENCE</scope>
    <source>
        <strain evidence="1">MA.CCC_P4</strain>
    </source>
</reference>
<reference evidence="1" key="1">
    <citation type="journal article" date="2018" name="Genome Biol.">
        <title>SKESA: strategic k-mer extension for scrupulous assemblies.</title>
        <authorList>
            <person name="Souvorov A."/>
            <person name="Agarwala R."/>
            <person name="Lipman D.J."/>
        </authorList>
    </citation>
    <scope>NUCLEOTIDE SEQUENCE</scope>
    <source>
        <strain evidence="1">MA.CCC_P4</strain>
    </source>
</reference>
<accession>A0A744CD36</accession>
<sequence length="50" mass="5777">MEPWPFDNISPEDWAALPDEDKAMIEALTMAFIAEVNRQRTVDPYLRPGE</sequence>
<name>A0A744CD36_SALER</name>